<dbReference type="PRINTS" id="PR00315">
    <property type="entry name" value="ELONGATNFCT"/>
</dbReference>
<dbReference type="InterPro" id="IPR000795">
    <property type="entry name" value="T_Tr_GTP-bd_dom"/>
</dbReference>
<dbReference type="SMART" id="SM00889">
    <property type="entry name" value="EFG_IV"/>
    <property type="match status" value="1"/>
</dbReference>
<keyword evidence="5" id="KW-0251">Elongation factor</keyword>
<evidence type="ECO:0000259" key="4">
    <source>
        <dbReference type="PROSITE" id="PS51722"/>
    </source>
</evidence>
<accession>A0A133ZJA4</accession>
<keyword evidence="6" id="KW-1185">Reference proteome</keyword>
<dbReference type="OrthoDB" id="9801472at2"/>
<dbReference type="InterPro" id="IPR035647">
    <property type="entry name" value="EFG_III/V"/>
</dbReference>
<dbReference type="InterPro" id="IPR027417">
    <property type="entry name" value="P-loop_NTPase"/>
</dbReference>
<dbReference type="Gene3D" id="2.40.30.10">
    <property type="entry name" value="Translation factors"/>
    <property type="match status" value="1"/>
</dbReference>
<dbReference type="Pfam" id="PF05991">
    <property type="entry name" value="NYN_YacP"/>
    <property type="match status" value="1"/>
</dbReference>
<comment type="caution">
    <text evidence="5">The sequence shown here is derived from an EMBL/GenBank/DDBJ whole genome shotgun (WGS) entry which is preliminary data.</text>
</comment>
<dbReference type="Pfam" id="PF22042">
    <property type="entry name" value="EF-G_D2"/>
    <property type="match status" value="1"/>
</dbReference>
<dbReference type="GO" id="GO:0032790">
    <property type="term" value="P:ribosome disassembly"/>
    <property type="evidence" value="ECO:0007669"/>
    <property type="project" value="TreeGrafter"/>
</dbReference>
<dbReference type="GO" id="GO:0003924">
    <property type="term" value="F:GTPase activity"/>
    <property type="evidence" value="ECO:0007669"/>
    <property type="project" value="InterPro"/>
</dbReference>
<dbReference type="Pfam" id="PF00679">
    <property type="entry name" value="EFG_C"/>
    <property type="match status" value="1"/>
</dbReference>
<dbReference type="GO" id="GO:0003746">
    <property type="term" value="F:translation elongation factor activity"/>
    <property type="evidence" value="ECO:0007669"/>
    <property type="project" value="UniProtKB-KW"/>
</dbReference>
<evidence type="ECO:0000256" key="2">
    <source>
        <dbReference type="ARBA" id="ARBA00022917"/>
    </source>
</evidence>
<dbReference type="GO" id="GO:0005525">
    <property type="term" value="F:GTP binding"/>
    <property type="evidence" value="ECO:0007669"/>
    <property type="project" value="UniProtKB-KW"/>
</dbReference>
<dbReference type="InterPro" id="IPR014721">
    <property type="entry name" value="Ribsml_uS5_D2-typ_fold_subgr"/>
</dbReference>
<dbReference type="InterPro" id="IPR053905">
    <property type="entry name" value="EF-G-like_DII"/>
</dbReference>
<gene>
    <name evidence="5" type="ORF">HMPREF1866_02073</name>
</gene>
<evidence type="ECO:0000256" key="1">
    <source>
        <dbReference type="ARBA" id="ARBA00022741"/>
    </source>
</evidence>
<dbReference type="InterPro" id="IPR020568">
    <property type="entry name" value="Ribosomal_Su5_D2-typ_SF"/>
</dbReference>
<organism evidence="5 6">
    <name type="scientific">Lachnoanaerobaculum saburreum</name>
    <dbReference type="NCBI Taxonomy" id="467210"/>
    <lineage>
        <taxon>Bacteria</taxon>
        <taxon>Bacillati</taxon>
        <taxon>Bacillota</taxon>
        <taxon>Clostridia</taxon>
        <taxon>Lachnospirales</taxon>
        <taxon>Lachnospiraceae</taxon>
        <taxon>Lachnoanaerobaculum</taxon>
    </lineage>
</organism>
<dbReference type="InterPro" id="IPR000640">
    <property type="entry name" value="EFG_V-like"/>
</dbReference>
<dbReference type="Gene3D" id="3.40.50.300">
    <property type="entry name" value="P-loop containing nucleotide triphosphate hydrolases"/>
    <property type="match status" value="1"/>
</dbReference>
<dbReference type="NCBIfam" id="TIGR00231">
    <property type="entry name" value="small_GTP"/>
    <property type="match status" value="1"/>
</dbReference>
<dbReference type="InterPro" id="IPR009000">
    <property type="entry name" value="Transl_B-barrel_sf"/>
</dbReference>
<dbReference type="AlphaFoldDB" id="A0A133ZJA4"/>
<dbReference type="Pfam" id="PF00009">
    <property type="entry name" value="GTP_EFTU"/>
    <property type="match status" value="1"/>
</dbReference>
<dbReference type="Pfam" id="PF03764">
    <property type="entry name" value="EFG_IV"/>
    <property type="match status" value="1"/>
</dbReference>
<dbReference type="Gene3D" id="3.30.70.240">
    <property type="match status" value="1"/>
</dbReference>
<keyword evidence="3" id="KW-0342">GTP-binding</keyword>
<reference evidence="6" key="1">
    <citation type="submission" date="2016-01" db="EMBL/GenBank/DDBJ databases">
        <authorList>
            <person name="Mitreva M."/>
            <person name="Pepin K.H."/>
            <person name="Mihindukulasuriya K.A."/>
            <person name="Fulton R."/>
            <person name="Fronick C."/>
            <person name="O'Laughlin M."/>
            <person name="Miner T."/>
            <person name="Herter B."/>
            <person name="Rosa B.A."/>
            <person name="Cordes M."/>
            <person name="Tomlinson C."/>
            <person name="Wollam A."/>
            <person name="Palsikar V.B."/>
            <person name="Mardis E.R."/>
            <person name="Wilson R.K."/>
        </authorList>
    </citation>
    <scope>NUCLEOTIDE SEQUENCE [LARGE SCALE GENOMIC DNA]</scope>
    <source>
        <strain evidence="6">DNF00896</strain>
    </source>
</reference>
<proteinExistence type="predicted"/>
<protein>
    <submittedName>
        <fullName evidence="5">Putative translation elongation factor G</fullName>
    </submittedName>
</protein>
<dbReference type="SUPFAM" id="SSF50447">
    <property type="entry name" value="Translation proteins"/>
    <property type="match status" value="1"/>
</dbReference>
<dbReference type="Proteomes" id="UP000070394">
    <property type="component" value="Unassembled WGS sequence"/>
</dbReference>
<dbReference type="EMBL" id="LSDA01000111">
    <property type="protein sequence ID" value="KXB55533.1"/>
    <property type="molecule type" value="Genomic_DNA"/>
</dbReference>
<dbReference type="PROSITE" id="PS51722">
    <property type="entry name" value="G_TR_2"/>
    <property type="match status" value="1"/>
</dbReference>
<name>A0A133ZJA4_9FIRM</name>
<dbReference type="SUPFAM" id="SSF54211">
    <property type="entry name" value="Ribosomal protein S5 domain 2-like"/>
    <property type="match status" value="1"/>
</dbReference>
<dbReference type="PANTHER" id="PTHR43261:SF1">
    <property type="entry name" value="RIBOSOME-RELEASING FACTOR 2, MITOCHONDRIAL"/>
    <property type="match status" value="1"/>
</dbReference>
<dbReference type="SUPFAM" id="SSF54980">
    <property type="entry name" value="EF-G C-terminal domain-like"/>
    <property type="match status" value="2"/>
</dbReference>
<dbReference type="SUPFAM" id="SSF52540">
    <property type="entry name" value="P-loop containing nucleoside triphosphate hydrolases"/>
    <property type="match status" value="1"/>
</dbReference>
<dbReference type="InterPro" id="IPR031157">
    <property type="entry name" value="G_TR_CS"/>
</dbReference>
<evidence type="ECO:0000313" key="6">
    <source>
        <dbReference type="Proteomes" id="UP000070394"/>
    </source>
</evidence>
<keyword evidence="2" id="KW-0648">Protein biosynthesis</keyword>
<dbReference type="PATRIC" id="fig|467210.3.peg.2051"/>
<dbReference type="InterPro" id="IPR010298">
    <property type="entry name" value="YacP-like"/>
</dbReference>
<dbReference type="RefSeq" id="WP_060931721.1">
    <property type="nucleotide sequence ID" value="NZ_KQ959840.1"/>
</dbReference>
<dbReference type="CDD" id="cd10912">
    <property type="entry name" value="PIN_YacP-like"/>
    <property type="match status" value="1"/>
</dbReference>
<dbReference type="InterPro" id="IPR005517">
    <property type="entry name" value="Transl_elong_EFG/EF2_IV"/>
</dbReference>
<dbReference type="PRINTS" id="PR01037">
    <property type="entry name" value="TCRTETOQM"/>
</dbReference>
<dbReference type="PROSITE" id="PS00301">
    <property type="entry name" value="G_TR_1"/>
    <property type="match status" value="1"/>
</dbReference>
<dbReference type="PANTHER" id="PTHR43261">
    <property type="entry name" value="TRANSLATION ELONGATION FACTOR G-RELATED"/>
    <property type="match status" value="1"/>
</dbReference>
<dbReference type="Gene3D" id="3.30.230.10">
    <property type="match status" value="1"/>
</dbReference>
<keyword evidence="1" id="KW-0547">Nucleotide-binding</keyword>
<feature type="domain" description="Tr-type G" evidence="4">
    <location>
        <begin position="1"/>
        <end position="225"/>
    </location>
</feature>
<dbReference type="STRING" id="467210.HMPREF1866_02073"/>
<evidence type="ECO:0000313" key="5">
    <source>
        <dbReference type="EMBL" id="KXB55533.1"/>
    </source>
</evidence>
<evidence type="ECO:0000256" key="3">
    <source>
        <dbReference type="ARBA" id="ARBA00023134"/>
    </source>
</evidence>
<sequence>MINVGVLAHVDAGKTTLIEAILYKTGKLRKVGRVDFGDSFLDNDEYERKRGITIFSKTARTKIGDKDINIIDTPGHIDFSAEMERCISVLDMAILVISGSEGVQSHSHTLFKLLKEANIPVLIFVNKIDSDKFDKDKVMDGLKKSLSKNIVDFSEDEKVLEEEVASCDERLIEKFVEGEKITKEDIKECIQKAKVFPVIFGSALKLINIEEISDFIDEYIDEKDYPDELSGIIYKIKYDESGNRLSFIKLMGGSLHVKDTLNAEKINQIRAYDGEKYVAIDMANPGDIIAVTGLTKSHAGDTFGDVKRPLQKLLPVLSYNMIFPEDISINQIYPKLIQIFDEVPEIKMEYDEELSKVKVNLMGEVQIDLIKNIINERLNISCELVDGGIIYKESIVGSVEGVGHFEPMKHYAEVHILISQGERGSGIVYKNDVSDDELLKNYQSQVRNTVENSKFRGVLTGSELTDVVLTLVAGRAHEKHTEGGDFFEAVHRAVRHGLMYTKSILLEPYYDFEIDLPIENLGRLLNDLNNMNAEEISYEGTDVLRVTGFAPTINIQNYGSTLLSYTKGLGRISFSLRGFLPCHNADEIIEKCNYYPEFDVKNTADSVFASHGEGFIVPWNEVFNYMHIPLKRFEPVKEEEKIETVRSTYDASKADSEELMAIFERTYGKVTPRIGDWDAPVKKTPEREYVYKEREKKKHYLLVDGYNVIFASKSLSELADTNIDAARDRLLELLIDYKAYKDYEIILVFDAYRLKNHVTEILNFSGVYVVYTKTAETADQYIEKTTHEMIKKYDVTVATSDGIEQIIIRGKGAILISAREFLYDLEETKENFRKEHIEKQSVSNRLFDSLEGELKQQIEDIRLGNKKEP</sequence>
<dbReference type="InterPro" id="IPR005225">
    <property type="entry name" value="Small_GTP-bd"/>
</dbReference>